<dbReference type="FunFam" id="3.30.200.20:FF:000521">
    <property type="entry name" value="Protein kinase superfamily protein"/>
    <property type="match status" value="1"/>
</dbReference>
<dbReference type="GO" id="GO:0004672">
    <property type="term" value="F:protein kinase activity"/>
    <property type="evidence" value="ECO:0007669"/>
    <property type="project" value="InterPro"/>
</dbReference>
<evidence type="ECO:0000259" key="5">
    <source>
        <dbReference type="PROSITE" id="PS50011"/>
    </source>
</evidence>
<dbReference type="AlphaFoldDB" id="A0A8J5W0D1"/>
<feature type="compositionally biased region" description="Basic and acidic residues" evidence="3">
    <location>
        <begin position="52"/>
        <end position="73"/>
    </location>
</feature>
<dbReference type="FunFam" id="1.10.510.10:FF:000381">
    <property type="entry name" value="Putative receptor-like protein kinase"/>
    <property type="match status" value="1"/>
</dbReference>
<name>A0A8J5W0D1_ZIZPA</name>
<protein>
    <recommendedName>
        <fullName evidence="5">Protein kinase domain-containing protein</fullName>
    </recommendedName>
</protein>
<feature type="region of interest" description="Disordered" evidence="3">
    <location>
        <begin position="772"/>
        <end position="816"/>
    </location>
</feature>
<reference evidence="6" key="1">
    <citation type="journal article" date="2021" name="bioRxiv">
        <title>Whole Genome Assembly and Annotation of Northern Wild Rice, Zizania palustris L., Supports a Whole Genome Duplication in the Zizania Genus.</title>
        <authorList>
            <person name="Haas M."/>
            <person name="Kono T."/>
            <person name="Macchietto M."/>
            <person name="Millas R."/>
            <person name="McGilp L."/>
            <person name="Shao M."/>
            <person name="Duquette J."/>
            <person name="Hirsch C.N."/>
            <person name="Kimball J."/>
        </authorList>
    </citation>
    <scope>NUCLEOTIDE SEQUENCE</scope>
    <source>
        <tissue evidence="6">Fresh leaf tissue</tissue>
    </source>
</reference>
<dbReference type="PROSITE" id="PS00108">
    <property type="entry name" value="PROTEIN_KINASE_ST"/>
    <property type="match status" value="1"/>
</dbReference>
<keyword evidence="4" id="KW-1133">Transmembrane helix</keyword>
<dbReference type="Pfam" id="PF00069">
    <property type="entry name" value="Pkinase"/>
    <property type="match status" value="1"/>
</dbReference>
<keyword evidence="2" id="KW-0067">ATP-binding</keyword>
<evidence type="ECO:0000313" key="6">
    <source>
        <dbReference type="EMBL" id="KAG8082006.1"/>
    </source>
</evidence>
<accession>A0A8J5W0D1</accession>
<dbReference type="PROSITE" id="PS50011">
    <property type="entry name" value="PROTEIN_KINASE_DOM"/>
    <property type="match status" value="1"/>
</dbReference>
<dbReference type="InterPro" id="IPR008271">
    <property type="entry name" value="Ser/Thr_kinase_AS"/>
</dbReference>
<dbReference type="GO" id="GO:0005524">
    <property type="term" value="F:ATP binding"/>
    <property type="evidence" value="ECO:0007669"/>
    <property type="project" value="UniProtKB-KW"/>
</dbReference>
<dbReference type="PANTHER" id="PTHR47989:SF36">
    <property type="entry name" value="PROTEIN KINASE DOMAIN-CONTAINING PROTEIN"/>
    <property type="match status" value="1"/>
</dbReference>
<evidence type="ECO:0000256" key="2">
    <source>
        <dbReference type="ARBA" id="ARBA00022840"/>
    </source>
</evidence>
<evidence type="ECO:0000256" key="4">
    <source>
        <dbReference type="SAM" id="Phobius"/>
    </source>
</evidence>
<evidence type="ECO:0000256" key="3">
    <source>
        <dbReference type="SAM" id="MobiDB-lite"/>
    </source>
</evidence>
<evidence type="ECO:0000256" key="1">
    <source>
        <dbReference type="ARBA" id="ARBA00022741"/>
    </source>
</evidence>
<gene>
    <name evidence="6" type="ORF">GUJ93_ZPchr0014g46939</name>
</gene>
<dbReference type="InterPro" id="IPR043891">
    <property type="entry name" value="SPARK"/>
</dbReference>
<dbReference type="Proteomes" id="UP000729402">
    <property type="component" value="Unassembled WGS sequence"/>
</dbReference>
<feature type="compositionally biased region" description="Low complexity" evidence="3">
    <location>
        <begin position="783"/>
        <end position="795"/>
    </location>
</feature>
<comment type="caution">
    <text evidence="6">The sequence shown here is derived from an EMBL/GenBank/DDBJ whole genome shotgun (WGS) entry which is preliminary data.</text>
</comment>
<keyword evidence="4" id="KW-0472">Membrane</keyword>
<feature type="domain" description="Protein kinase" evidence="5">
    <location>
        <begin position="466"/>
        <end position="740"/>
    </location>
</feature>
<keyword evidence="7" id="KW-1185">Reference proteome</keyword>
<dbReference type="EMBL" id="JAAALK010000086">
    <property type="protein sequence ID" value="KAG8082006.1"/>
    <property type="molecule type" value="Genomic_DNA"/>
</dbReference>
<dbReference type="SMART" id="SM00220">
    <property type="entry name" value="S_TKc"/>
    <property type="match status" value="1"/>
</dbReference>
<dbReference type="InterPro" id="IPR000719">
    <property type="entry name" value="Prot_kinase_dom"/>
</dbReference>
<reference evidence="6" key="2">
    <citation type="submission" date="2021-02" db="EMBL/GenBank/DDBJ databases">
        <authorList>
            <person name="Kimball J.A."/>
            <person name="Haas M.W."/>
            <person name="Macchietto M."/>
            <person name="Kono T."/>
            <person name="Duquette J."/>
            <person name="Shao M."/>
        </authorList>
    </citation>
    <scope>NUCLEOTIDE SEQUENCE</scope>
    <source>
        <tissue evidence="6">Fresh leaf tissue</tissue>
    </source>
</reference>
<dbReference type="PANTHER" id="PTHR47989">
    <property type="entry name" value="OS01G0750732 PROTEIN"/>
    <property type="match status" value="1"/>
</dbReference>
<organism evidence="6 7">
    <name type="scientific">Zizania palustris</name>
    <name type="common">Northern wild rice</name>
    <dbReference type="NCBI Taxonomy" id="103762"/>
    <lineage>
        <taxon>Eukaryota</taxon>
        <taxon>Viridiplantae</taxon>
        <taxon>Streptophyta</taxon>
        <taxon>Embryophyta</taxon>
        <taxon>Tracheophyta</taxon>
        <taxon>Spermatophyta</taxon>
        <taxon>Magnoliopsida</taxon>
        <taxon>Liliopsida</taxon>
        <taxon>Poales</taxon>
        <taxon>Poaceae</taxon>
        <taxon>BOP clade</taxon>
        <taxon>Oryzoideae</taxon>
        <taxon>Oryzeae</taxon>
        <taxon>Zizaniinae</taxon>
        <taxon>Zizania</taxon>
    </lineage>
</organism>
<dbReference type="Pfam" id="PF19160">
    <property type="entry name" value="SPARK"/>
    <property type="match status" value="1"/>
</dbReference>
<feature type="region of interest" description="Disordered" evidence="3">
    <location>
        <begin position="43"/>
        <end position="73"/>
    </location>
</feature>
<feature type="transmembrane region" description="Helical" evidence="4">
    <location>
        <begin position="396"/>
        <end position="420"/>
    </location>
</feature>
<sequence length="816" mass="88659">MAPPFRWSRGAWPVHAMWRIRACAAHPWAVGVRRRRTRAICLAPAPPGTGREASRELRRAPGPRREERKGTARAANSKERYIALAPGRSGESLLGAGCLAHWLAGIPVPNSSPSLYHHAAHSETSTPRRRLRYGEVGWGSVGMRRWALALGLAPLLLAALPRLPAAGAADCPLDLSWPNYGLIASICSDENGHSKCCRYINAVLAVSSAMYANTTGILGVPAEISDSCIGNISDTLVSKGILPTATSLCGLGIKIQVSYQCVGMTTILQMLQSPNFSEVTRSCTTILSDDVRCKKCLNSGLSYLRHLVGEQDNVTLNTCRDAAFVAFVSQGNISTVDTASCFFSVQGLSALQVNISAPSPAGLLAPDISPSPLAVQIPGEHVTGGSPKNQRSYKLALFPAIGALVTGLAVILMMVLILLIRRKSRELEKIEGTNPHDGWNSSLKGQECTSTIFDRFSYKQMKKATKNFSMVLGGGESDTIFKGKLSDGSVVAIRCIESSPKQGQLEFCKEMELLGRLHHRHLVGLKGFCITRFKRFLVYEYMENGSLKDHLHSSGKWLLPWKNRIQIAIDVANALEYLHFYCDPPLCHGDIKPSNVLLDRSYLAKLAVSGLIQCSSDDNTTISSTPMNVKIPATPGYVDPYYVATQVLTPKSDVYSYGVLLLELVTGKPVVQDSKNLVEWSRELIGTDYRLHELVDPAVADAFDLDELQVMADVIHWCTHRDGGARPSMKQVLRILYERLDPLSGGLARAVAGEEGCHYGSGRQGKEEAELQRGGSEAQCLPSSSSTSRSYCSRSVLLESNSPEPQSPHGHGAFLP</sequence>
<proteinExistence type="predicted"/>
<dbReference type="OrthoDB" id="543156at2759"/>
<evidence type="ECO:0000313" key="7">
    <source>
        <dbReference type="Proteomes" id="UP000729402"/>
    </source>
</evidence>
<keyword evidence="1" id="KW-0547">Nucleotide-binding</keyword>
<keyword evidence="4" id="KW-0812">Transmembrane</keyword>